<comment type="caution">
    <text evidence="1">The sequence shown here is derived from an EMBL/GenBank/DDBJ whole genome shotgun (WGS) entry which is preliminary data.</text>
</comment>
<gene>
    <name evidence="1" type="ORF">OGAPHI_000672</name>
</gene>
<proteinExistence type="predicted"/>
<dbReference type="Proteomes" id="UP000769157">
    <property type="component" value="Unassembled WGS sequence"/>
</dbReference>
<reference evidence="1" key="2">
    <citation type="submission" date="2021-01" db="EMBL/GenBank/DDBJ databases">
        <authorList>
            <person name="Schikora-Tamarit M.A."/>
        </authorList>
    </citation>
    <scope>NUCLEOTIDE SEQUENCE</scope>
    <source>
        <strain evidence="1">CBS6075</strain>
    </source>
</reference>
<sequence length="399" mass="44950">MDTRTGKNVVHLGVARDEMIEHDMIWDVFVVDVLDVVCVSKLGKSGDTLITGAFFECLSDGFGPHLTTILVHELWEGESLSRLELRYGGSSGGSLKFKVWRKSKWFIFSNSASEKSYGERYGLAASDVSETFSAVDEALELFANGTSLYSSSIWLSLTFSEKNMDDALSSDSPEEWGNPPFCLFAESELDSSEDKIDSSADDKPTGSSTRSMNEYECTLWTLSPLRGVARSETPQPCPFQQLLLQRRVWLQFQCLARDGSQVEVRNVLKRRLLVLRQNHVLVEFVAAQVLDPSQVQCVVQSLHLANKFSILPWGHNKKFVVLRPDSVPFVQQGYNPDMVVCVQVRQKDDLELFEKTFGIFWTVQFLDGSQSVLSSVQYEGPEPGLCWNPHTRRDDVSQF</sequence>
<reference evidence="1" key="1">
    <citation type="journal article" date="2021" name="Open Biol.">
        <title>Shared evolutionary footprints suggest mitochondrial oxidative damage underlies multiple complex I losses in fungi.</title>
        <authorList>
            <person name="Schikora-Tamarit M.A."/>
            <person name="Marcet-Houben M."/>
            <person name="Nosek J."/>
            <person name="Gabaldon T."/>
        </authorList>
    </citation>
    <scope>NUCLEOTIDE SEQUENCE</scope>
    <source>
        <strain evidence="1">CBS6075</strain>
    </source>
</reference>
<keyword evidence="2" id="KW-1185">Reference proteome</keyword>
<protein>
    <submittedName>
        <fullName evidence="1">Uncharacterized protein</fullName>
    </submittedName>
</protein>
<organism evidence="1 2">
    <name type="scientific">Ogataea philodendri</name>
    <dbReference type="NCBI Taxonomy" id="1378263"/>
    <lineage>
        <taxon>Eukaryota</taxon>
        <taxon>Fungi</taxon>
        <taxon>Dikarya</taxon>
        <taxon>Ascomycota</taxon>
        <taxon>Saccharomycotina</taxon>
        <taxon>Pichiomycetes</taxon>
        <taxon>Pichiales</taxon>
        <taxon>Pichiaceae</taxon>
        <taxon>Ogataea</taxon>
    </lineage>
</organism>
<evidence type="ECO:0000313" key="1">
    <source>
        <dbReference type="EMBL" id="KAH3670961.1"/>
    </source>
</evidence>
<dbReference type="AlphaFoldDB" id="A0A9P8PFH4"/>
<accession>A0A9P8PFH4</accession>
<dbReference type="GeneID" id="70232640"/>
<name>A0A9P8PFH4_9ASCO</name>
<evidence type="ECO:0000313" key="2">
    <source>
        <dbReference type="Proteomes" id="UP000769157"/>
    </source>
</evidence>
<dbReference type="EMBL" id="JAEUBE010000084">
    <property type="protein sequence ID" value="KAH3670961.1"/>
    <property type="molecule type" value="Genomic_DNA"/>
</dbReference>
<dbReference type="RefSeq" id="XP_046064329.1">
    <property type="nucleotide sequence ID" value="XM_046208050.1"/>
</dbReference>